<sequence>MATKVTDELMGGVSSEESHEPDCEKVVDTFEKWLKGKATQEEEAFLAEQADECSPCFESIDQQQLFVKFLNASLPRPGAPTNLVETIKSKIHQTA</sequence>
<protein>
    <recommendedName>
        <fullName evidence="4">Zinc-finger domain-containing protein</fullName>
    </recommendedName>
</protein>
<organism evidence="2 3">
    <name type="scientific">Rufibacter roseus</name>
    <dbReference type="NCBI Taxonomy" id="1567108"/>
    <lineage>
        <taxon>Bacteria</taxon>
        <taxon>Pseudomonadati</taxon>
        <taxon>Bacteroidota</taxon>
        <taxon>Cytophagia</taxon>
        <taxon>Cytophagales</taxon>
        <taxon>Hymenobacteraceae</taxon>
        <taxon>Rufibacter</taxon>
    </lineage>
</organism>
<feature type="region of interest" description="Disordered" evidence="1">
    <location>
        <begin position="1"/>
        <end position="22"/>
    </location>
</feature>
<proteinExistence type="predicted"/>
<keyword evidence="3" id="KW-1185">Reference proteome</keyword>
<evidence type="ECO:0000313" key="2">
    <source>
        <dbReference type="EMBL" id="MFC6998242.1"/>
    </source>
</evidence>
<dbReference type="EMBL" id="JBHSYQ010000005">
    <property type="protein sequence ID" value="MFC6998242.1"/>
    <property type="molecule type" value="Genomic_DNA"/>
</dbReference>
<reference evidence="3" key="1">
    <citation type="journal article" date="2019" name="Int. J. Syst. Evol. Microbiol.">
        <title>The Global Catalogue of Microorganisms (GCM) 10K type strain sequencing project: providing services to taxonomists for standard genome sequencing and annotation.</title>
        <authorList>
            <consortium name="The Broad Institute Genomics Platform"/>
            <consortium name="The Broad Institute Genome Sequencing Center for Infectious Disease"/>
            <person name="Wu L."/>
            <person name="Ma J."/>
        </authorList>
    </citation>
    <scope>NUCLEOTIDE SEQUENCE [LARGE SCALE GENOMIC DNA]</scope>
    <source>
        <strain evidence="3">CGMCC 4.7393</strain>
    </source>
</reference>
<dbReference type="Proteomes" id="UP001596405">
    <property type="component" value="Unassembled WGS sequence"/>
</dbReference>
<evidence type="ECO:0000313" key="3">
    <source>
        <dbReference type="Proteomes" id="UP001596405"/>
    </source>
</evidence>
<evidence type="ECO:0000256" key="1">
    <source>
        <dbReference type="SAM" id="MobiDB-lite"/>
    </source>
</evidence>
<gene>
    <name evidence="2" type="ORF">ACFQHR_11435</name>
</gene>
<dbReference type="RefSeq" id="WP_153042087.1">
    <property type="nucleotide sequence ID" value="NZ_JBHSYQ010000005.1"/>
</dbReference>
<comment type="caution">
    <text evidence="2">The sequence shown here is derived from an EMBL/GenBank/DDBJ whole genome shotgun (WGS) entry which is preliminary data.</text>
</comment>
<accession>A0ABW2DK39</accession>
<evidence type="ECO:0008006" key="4">
    <source>
        <dbReference type="Google" id="ProtNLM"/>
    </source>
</evidence>
<name>A0ABW2DK39_9BACT</name>